<organism evidence="1 2">
    <name type="scientific">Forsythia ovata</name>
    <dbReference type="NCBI Taxonomy" id="205694"/>
    <lineage>
        <taxon>Eukaryota</taxon>
        <taxon>Viridiplantae</taxon>
        <taxon>Streptophyta</taxon>
        <taxon>Embryophyta</taxon>
        <taxon>Tracheophyta</taxon>
        <taxon>Spermatophyta</taxon>
        <taxon>Magnoliopsida</taxon>
        <taxon>eudicotyledons</taxon>
        <taxon>Gunneridae</taxon>
        <taxon>Pentapetalae</taxon>
        <taxon>asterids</taxon>
        <taxon>lamiids</taxon>
        <taxon>Lamiales</taxon>
        <taxon>Oleaceae</taxon>
        <taxon>Forsythieae</taxon>
        <taxon>Forsythia</taxon>
    </lineage>
</organism>
<keyword evidence="2" id="KW-1185">Reference proteome</keyword>
<proteinExistence type="predicted"/>
<reference evidence="2" key="1">
    <citation type="submission" date="2024-07" db="EMBL/GenBank/DDBJ databases">
        <title>Two chromosome-level genome assemblies of Korean endemic species Abeliophyllum distichum and Forsythia ovata (Oleaceae).</title>
        <authorList>
            <person name="Jang H."/>
        </authorList>
    </citation>
    <scope>NUCLEOTIDE SEQUENCE [LARGE SCALE GENOMIC DNA]</scope>
</reference>
<dbReference type="Proteomes" id="UP001604277">
    <property type="component" value="Unassembled WGS sequence"/>
</dbReference>
<accession>A0ABD1WW02</accession>
<evidence type="ECO:0000313" key="1">
    <source>
        <dbReference type="EMBL" id="KAL2552843.1"/>
    </source>
</evidence>
<gene>
    <name evidence="1" type="ORF">Fot_06462</name>
</gene>
<comment type="caution">
    <text evidence="1">The sequence shown here is derived from an EMBL/GenBank/DDBJ whole genome shotgun (WGS) entry which is preliminary data.</text>
</comment>
<dbReference type="AlphaFoldDB" id="A0ABD1WW02"/>
<sequence>MVRARDSQAQQRYNHGIQVNAKSLDKVTRHQVWHRQGSHLCLFPRIRSSYTAKIMETIPNLHAWLNTHNQDVLMGESGPTMSKKPFTRPYCTHHWFYGHRTED</sequence>
<protein>
    <submittedName>
        <fullName evidence="1">Uncharacterized protein</fullName>
    </submittedName>
</protein>
<evidence type="ECO:0000313" key="2">
    <source>
        <dbReference type="Proteomes" id="UP001604277"/>
    </source>
</evidence>
<dbReference type="EMBL" id="JBFOLJ010000002">
    <property type="protein sequence ID" value="KAL2552843.1"/>
    <property type="molecule type" value="Genomic_DNA"/>
</dbReference>
<name>A0ABD1WW02_9LAMI</name>